<name>A0A0R3WYR3_HYDTA</name>
<comment type="cofactor">
    <cofactor evidence="1">
        <name>Fe(2+)</name>
        <dbReference type="ChEBI" id="CHEBI:29033"/>
    </cofactor>
</comment>
<protein>
    <submittedName>
        <fullName evidence="6">Secreted protein</fullName>
    </submittedName>
</protein>
<reference evidence="4 5" key="2">
    <citation type="submission" date="2018-11" db="EMBL/GenBank/DDBJ databases">
        <authorList>
            <consortium name="Pathogen Informatics"/>
        </authorList>
    </citation>
    <scope>NUCLEOTIDE SEQUENCE [LARGE SCALE GENOMIC DNA]</scope>
</reference>
<dbReference type="InterPro" id="IPR037151">
    <property type="entry name" value="AlkB-like_sf"/>
</dbReference>
<dbReference type="WBParaSite" id="TTAC_0000590301-mRNA-1">
    <property type="protein sequence ID" value="TTAC_0000590301-mRNA-1"/>
    <property type="gene ID" value="TTAC_0000590301"/>
</dbReference>
<dbReference type="InterPro" id="IPR032870">
    <property type="entry name" value="ALKBH7-like"/>
</dbReference>
<dbReference type="PANTHER" id="PTHR21052:SF0">
    <property type="entry name" value="ALPHA-KETOGLUTARATE-DEPENDENT DIOXYGENASE ALKB HOMOLOG 7, MITOCHONDRIAL"/>
    <property type="match status" value="1"/>
</dbReference>
<evidence type="ECO:0000256" key="1">
    <source>
        <dbReference type="ARBA" id="ARBA00001954"/>
    </source>
</evidence>
<dbReference type="Proteomes" id="UP000274429">
    <property type="component" value="Unassembled WGS sequence"/>
</dbReference>
<organism evidence="6">
    <name type="scientific">Hydatigena taeniaeformis</name>
    <name type="common">Feline tapeworm</name>
    <name type="synonym">Taenia taeniaeformis</name>
    <dbReference type="NCBI Taxonomy" id="6205"/>
    <lineage>
        <taxon>Eukaryota</taxon>
        <taxon>Metazoa</taxon>
        <taxon>Spiralia</taxon>
        <taxon>Lophotrochozoa</taxon>
        <taxon>Platyhelminthes</taxon>
        <taxon>Cestoda</taxon>
        <taxon>Eucestoda</taxon>
        <taxon>Cyclophyllidea</taxon>
        <taxon>Taeniidae</taxon>
        <taxon>Hydatigera</taxon>
    </lineage>
</organism>
<dbReference type="GO" id="GO:0006974">
    <property type="term" value="P:DNA damage response"/>
    <property type="evidence" value="ECO:0007669"/>
    <property type="project" value="InterPro"/>
</dbReference>
<sequence length="128" mass="14241">MVSQMNIFCGGLVAVLSLLADSVVRFTVAPECEIAPCTSLLPTSRMDITLPPPGASTDVWVRRRMLYIMRGATRYRLTHAVLPNDTRLPGTNHVVHRDRRITVMCRPRPECLPQSQPGDGSYSYGRLS</sequence>
<dbReference type="Gene3D" id="2.60.120.590">
    <property type="entry name" value="Alpha-ketoglutarate-dependent dioxygenase AlkB-like"/>
    <property type="match status" value="1"/>
</dbReference>
<proteinExistence type="predicted"/>
<evidence type="ECO:0000256" key="3">
    <source>
        <dbReference type="SAM" id="SignalP"/>
    </source>
</evidence>
<dbReference type="GO" id="GO:0005759">
    <property type="term" value="C:mitochondrial matrix"/>
    <property type="evidence" value="ECO:0007669"/>
    <property type="project" value="TreeGrafter"/>
</dbReference>
<feature type="region of interest" description="Disordered" evidence="2">
    <location>
        <begin position="108"/>
        <end position="128"/>
    </location>
</feature>
<reference evidence="6" key="1">
    <citation type="submission" date="2017-02" db="UniProtKB">
        <authorList>
            <consortium name="WormBaseParasite"/>
        </authorList>
    </citation>
    <scope>IDENTIFICATION</scope>
</reference>
<keyword evidence="5" id="KW-1185">Reference proteome</keyword>
<evidence type="ECO:0000313" key="4">
    <source>
        <dbReference type="EMBL" id="VDM27890.1"/>
    </source>
</evidence>
<dbReference type="AlphaFoldDB" id="A0A0R3WYR3"/>
<dbReference type="OrthoDB" id="28127at2759"/>
<dbReference type="STRING" id="6205.A0A0R3WYR3"/>
<dbReference type="EMBL" id="UYWX01009565">
    <property type="protein sequence ID" value="VDM27890.1"/>
    <property type="molecule type" value="Genomic_DNA"/>
</dbReference>
<evidence type="ECO:0000313" key="6">
    <source>
        <dbReference type="WBParaSite" id="TTAC_0000590301-mRNA-1"/>
    </source>
</evidence>
<dbReference type="GO" id="GO:0006631">
    <property type="term" value="P:fatty acid metabolic process"/>
    <property type="evidence" value="ECO:0007669"/>
    <property type="project" value="TreeGrafter"/>
</dbReference>
<feature type="chain" id="PRO_5043133087" evidence="3">
    <location>
        <begin position="21"/>
        <end position="128"/>
    </location>
</feature>
<evidence type="ECO:0000313" key="5">
    <source>
        <dbReference type="Proteomes" id="UP000274429"/>
    </source>
</evidence>
<dbReference type="PANTHER" id="PTHR21052">
    <property type="entry name" value="SPERMATOGENESIS ASSOCIATED 11-RELATED"/>
    <property type="match status" value="1"/>
</dbReference>
<keyword evidence="3" id="KW-0732">Signal</keyword>
<feature type="signal peptide" evidence="3">
    <location>
        <begin position="1"/>
        <end position="20"/>
    </location>
</feature>
<evidence type="ECO:0000256" key="2">
    <source>
        <dbReference type="SAM" id="MobiDB-lite"/>
    </source>
</evidence>
<accession>A0A0R3WYR3</accession>
<gene>
    <name evidence="4" type="ORF">TTAC_LOCUS5886</name>
</gene>